<sequence>MSFYLIPDLLPQDSSVTFYESSFFNRGPDLPKLPTPSEVLARPNYVQHPRAEGMVLRQPAVFKELKRVVKHSRNLNAIIEEGQCLWAVRHFLPEVPVPEVYSWTQENGVTFLYMEYIDGITLRDRWDTLSAIEKDGICEQLRSMVTKMSHLRQAPDDPFIGNINRGAVRDMVFTNTNFPPAGPFSAAAEFHDCMSDMFKWPATADDPDLDPTSITDPYRQMLPDDCPIRFAHADLNPVNIMVSKESPCRILAILDWEQSGWYPAYWEFCKAELTIEAHSEWQAVYLPKIFDEPSCVEGFYAYVSSFAP</sequence>
<proteinExistence type="predicted"/>
<dbReference type="GO" id="GO:0016740">
    <property type="term" value="F:transferase activity"/>
    <property type="evidence" value="ECO:0007669"/>
    <property type="project" value="UniProtKB-KW"/>
</dbReference>
<accession>A0A8H5S3C6</accession>
<evidence type="ECO:0000259" key="1">
    <source>
        <dbReference type="Pfam" id="PF01636"/>
    </source>
</evidence>
<dbReference type="InterPro" id="IPR002575">
    <property type="entry name" value="Aminoglycoside_PTrfase"/>
</dbReference>
<dbReference type="Pfam" id="PF01636">
    <property type="entry name" value="APH"/>
    <property type="match status" value="1"/>
</dbReference>
<feature type="domain" description="Aminoglycoside phosphotransferase" evidence="1">
    <location>
        <begin position="74"/>
        <end position="269"/>
    </location>
</feature>
<keyword evidence="3" id="KW-1185">Reference proteome</keyword>
<dbReference type="OrthoDB" id="5404599at2759"/>
<gene>
    <name evidence="2" type="ORF">FTJAE_2236</name>
</gene>
<reference evidence="2 3" key="1">
    <citation type="submission" date="2020-05" db="EMBL/GenBank/DDBJ databases">
        <title>Identification and distribution of gene clusters putatively required for synthesis of sphingolipid metabolism inhibitors in phylogenetically diverse species of the filamentous fungus Fusarium.</title>
        <authorList>
            <person name="Kim H.-S."/>
            <person name="Busman M."/>
            <person name="Brown D.W."/>
            <person name="Divon H."/>
            <person name="Uhlig S."/>
            <person name="Proctor R.H."/>
        </authorList>
    </citation>
    <scope>NUCLEOTIDE SEQUENCE [LARGE SCALE GENOMIC DNA]</scope>
    <source>
        <strain evidence="2 3">NRRL 66243</strain>
    </source>
</reference>
<dbReference type="PANTHER" id="PTHR21310:SF54">
    <property type="entry name" value="AMINOGLYCOSIDE PHOSPHOTRANSFERASE DOMAIN-CONTAINING PROTEIN"/>
    <property type="match status" value="1"/>
</dbReference>
<comment type="caution">
    <text evidence="2">The sequence shown here is derived from an EMBL/GenBank/DDBJ whole genome shotgun (WGS) entry which is preliminary data.</text>
</comment>
<evidence type="ECO:0000313" key="2">
    <source>
        <dbReference type="EMBL" id="KAF5645806.1"/>
    </source>
</evidence>
<dbReference type="Gene3D" id="3.90.1200.10">
    <property type="match status" value="1"/>
</dbReference>
<organism evidence="2 3">
    <name type="scientific">Fusarium tjaetaba</name>
    <dbReference type="NCBI Taxonomy" id="1567544"/>
    <lineage>
        <taxon>Eukaryota</taxon>
        <taxon>Fungi</taxon>
        <taxon>Dikarya</taxon>
        <taxon>Ascomycota</taxon>
        <taxon>Pezizomycotina</taxon>
        <taxon>Sordariomycetes</taxon>
        <taxon>Hypocreomycetidae</taxon>
        <taxon>Hypocreales</taxon>
        <taxon>Nectriaceae</taxon>
        <taxon>Fusarium</taxon>
        <taxon>Fusarium fujikuroi species complex</taxon>
    </lineage>
</organism>
<dbReference type="EMBL" id="JAAQRI010000041">
    <property type="protein sequence ID" value="KAF5645806.1"/>
    <property type="molecule type" value="Genomic_DNA"/>
</dbReference>
<dbReference type="InterPro" id="IPR011009">
    <property type="entry name" value="Kinase-like_dom_sf"/>
</dbReference>
<dbReference type="InterPro" id="IPR051678">
    <property type="entry name" value="AGP_Transferase"/>
</dbReference>
<dbReference type="GeneID" id="59300679"/>
<protein>
    <submittedName>
        <fullName evidence="2">Phosphotransferase family</fullName>
    </submittedName>
</protein>
<dbReference type="Proteomes" id="UP000530670">
    <property type="component" value="Unassembled WGS sequence"/>
</dbReference>
<dbReference type="SUPFAM" id="SSF56112">
    <property type="entry name" value="Protein kinase-like (PK-like)"/>
    <property type="match status" value="1"/>
</dbReference>
<dbReference type="PANTHER" id="PTHR21310">
    <property type="entry name" value="AMINOGLYCOSIDE PHOSPHOTRANSFERASE-RELATED-RELATED"/>
    <property type="match status" value="1"/>
</dbReference>
<keyword evidence="2" id="KW-0808">Transferase</keyword>
<dbReference type="RefSeq" id="XP_037210488.1">
    <property type="nucleotide sequence ID" value="XM_037348409.1"/>
</dbReference>
<evidence type="ECO:0000313" key="3">
    <source>
        <dbReference type="Proteomes" id="UP000530670"/>
    </source>
</evidence>
<name>A0A8H5S3C6_9HYPO</name>
<dbReference type="AlphaFoldDB" id="A0A8H5S3C6"/>